<feature type="domain" description="CoA-binding" evidence="1">
    <location>
        <begin position="14"/>
        <end position="108"/>
    </location>
</feature>
<dbReference type="EMBL" id="UINC01229728">
    <property type="protein sequence ID" value="SVE61552.1"/>
    <property type="molecule type" value="Genomic_DNA"/>
</dbReference>
<sequence length="138" mass="15318">MIVDYSETYVKEILKEVKTIAVVGASGDHDRDSYKVMEALIQHGYQIFPINPNEEGNLILGQLCYADLSSVSGKIDMVDVFRAEDAVIGVTKEAIKIGAKVLWTQLDIINEEASELAEKAGLKVIMNRCPKIELAKQY</sequence>
<evidence type="ECO:0000259" key="1">
    <source>
        <dbReference type="SMART" id="SM00881"/>
    </source>
</evidence>
<dbReference type="SMART" id="SM00881">
    <property type="entry name" value="CoA_binding"/>
    <property type="match status" value="1"/>
</dbReference>
<dbReference type="InterPro" id="IPR036291">
    <property type="entry name" value="NAD(P)-bd_dom_sf"/>
</dbReference>
<evidence type="ECO:0000313" key="2">
    <source>
        <dbReference type="EMBL" id="SVE61552.1"/>
    </source>
</evidence>
<name>A0A383EX81_9ZZZZ</name>
<accession>A0A383EX81</accession>
<dbReference type="PANTHER" id="PTHR33303:SF2">
    <property type="entry name" value="COA-BINDING DOMAIN-CONTAINING PROTEIN"/>
    <property type="match status" value="1"/>
</dbReference>
<dbReference type="Gene3D" id="3.40.50.720">
    <property type="entry name" value="NAD(P)-binding Rossmann-like Domain"/>
    <property type="match status" value="1"/>
</dbReference>
<protein>
    <recommendedName>
        <fullName evidence="1">CoA-binding domain-containing protein</fullName>
    </recommendedName>
</protein>
<organism evidence="2">
    <name type="scientific">marine metagenome</name>
    <dbReference type="NCBI Taxonomy" id="408172"/>
    <lineage>
        <taxon>unclassified sequences</taxon>
        <taxon>metagenomes</taxon>
        <taxon>ecological metagenomes</taxon>
    </lineage>
</organism>
<proteinExistence type="predicted"/>
<dbReference type="AlphaFoldDB" id="A0A383EX81"/>
<gene>
    <name evidence="2" type="ORF">METZ01_LOCUS514406</name>
</gene>
<reference evidence="2" key="1">
    <citation type="submission" date="2018-05" db="EMBL/GenBank/DDBJ databases">
        <authorList>
            <person name="Lanie J.A."/>
            <person name="Ng W.-L."/>
            <person name="Kazmierczak K.M."/>
            <person name="Andrzejewski T.M."/>
            <person name="Davidsen T.M."/>
            <person name="Wayne K.J."/>
            <person name="Tettelin H."/>
            <person name="Glass J.I."/>
            <person name="Rusch D."/>
            <person name="Podicherti R."/>
            <person name="Tsui H.-C.T."/>
            <person name="Winkler M.E."/>
        </authorList>
    </citation>
    <scope>NUCLEOTIDE SEQUENCE</scope>
</reference>
<dbReference type="PANTHER" id="PTHR33303">
    <property type="entry name" value="CYTOPLASMIC PROTEIN-RELATED"/>
    <property type="match status" value="1"/>
</dbReference>
<dbReference type="Pfam" id="PF13380">
    <property type="entry name" value="CoA_binding_2"/>
    <property type="match status" value="1"/>
</dbReference>
<dbReference type="SUPFAM" id="SSF51735">
    <property type="entry name" value="NAD(P)-binding Rossmann-fold domains"/>
    <property type="match status" value="1"/>
</dbReference>
<dbReference type="InterPro" id="IPR003781">
    <property type="entry name" value="CoA-bd"/>
</dbReference>